<reference evidence="1" key="1">
    <citation type="submission" date="2021-01" db="EMBL/GenBank/DDBJ databases">
        <title>Diatom-associated Roseobacters Show Island Model of Population Structure.</title>
        <authorList>
            <person name="Qu L."/>
            <person name="Feng X."/>
            <person name="Chen Y."/>
            <person name="Li L."/>
            <person name="Wang X."/>
            <person name="Hu Z."/>
            <person name="Wang H."/>
            <person name="Luo H."/>
        </authorList>
    </citation>
    <scope>NUCLEOTIDE SEQUENCE</scope>
    <source>
        <strain evidence="1">SM26-45</strain>
    </source>
</reference>
<dbReference type="AlphaFoldDB" id="A0A9Q2RXD6"/>
<organism evidence="1 2">
    <name type="scientific">Pseudosulfitobacter pseudonitzschiae</name>
    <dbReference type="NCBI Taxonomy" id="1402135"/>
    <lineage>
        <taxon>Bacteria</taxon>
        <taxon>Pseudomonadati</taxon>
        <taxon>Pseudomonadota</taxon>
        <taxon>Alphaproteobacteria</taxon>
        <taxon>Rhodobacterales</taxon>
        <taxon>Roseobacteraceae</taxon>
        <taxon>Pseudosulfitobacter</taxon>
    </lineage>
</organism>
<evidence type="ECO:0000313" key="1">
    <source>
        <dbReference type="EMBL" id="MBM2357000.1"/>
    </source>
</evidence>
<gene>
    <name evidence="1" type="ORF">JQX14_20835</name>
</gene>
<comment type="caution">
    <text evidence="1">The sequence shown here is derived from an EMBL/GenBank/DDBJ whole genome shotgun (WGS) entry which is preliminary data.</text>
</comment>
<evidence type="ECO:0000313" key="2">
    <source>
        <dbReference type="Proteomes" id="UP000809337"/>
    </source>
</evidence>
<name>A0A9Q2RXD6_9RHOB</name>
<dbReference type="EMBL" id="JAFBWN010000025">
    <property type="protein sequence ID" value="MBM2357000.1"/>
    <property type="molecule type" value="Genomic_DNA"/>
</dbReference>
<proteinExistence type="predicted"/>
<sequence length="127" mass="13536">MTDQLLILADAPSRKSGGRRIGYARVDSSADSAILTCWVRQLRAYGAIKVFTDVGALMGLRAAVGCLRVNDAVIYPEVCLHALTVGDIPAVFGSIPDGTALTFLERLPSADQGGVDMTSIRLQAREE</sequence>
<dbReference type="RefSeq" id="WP_231035829.1">
    <property type="nucleotide sequence ID" value="NZ_JAJNGX010000025.1"/>
</dbReference>
<protein>
    <submittedName>
        <fullName evidence="1">Uncharacterized protein</fullName>
    </submittedName>
</protein>
<accession>A0A9Q2RXD6</accession>
<dbReference type="Proteomes" id="UP000809337">
    <property type="component" value="Unassembled WGS sequence"/>
</dbReference>